<protein>
    <recommendedName>
        <fullName evidence="1">HEPN domain-containing protein</fullName>
    </recommendedName>
</protein>
<dbReference type="Proteomes" id="UP000009877">
    <property type="component" value="Unassembled WGS sequence"/>
</dbReference>
<organism evidence="2 3">
    <name type="scientific">Kocuria palustris PEL</name>
    <dbReference type="NCBI Taxonomy" id="1236550"/>
    <lineage>
        <taxon>Bacteria</taxon>
        <taxon>Bacillati</taxon>
        <taxon>Actinomycetota</taxon>
        <taxon>Actinomycetes</taxon>
        <taxon>Micrococcales</taxon>
        <taxon>Micrococcaceae</taxon>
        <taxon>Kocuria</taxon>
    </lineage>
</organism>
<dbReference type="InterPro" id="IPR007842">
    <property type="entry name" value="HEPN_dom"/>
</dbReference>
<feature type="domain" description="HEPN" evidence="1">
    <location>
        <begin position="3"/>
        <end position="48"/>
    </location>
</feature>
<gene>
    <name evidence="2" type="ORF">C884_01192</name>
</gene>
<dbReference type="EMBL" id="ANHZ02000020">
    <property type="protein sequence ID" value="EME35792.1"/>
    <property type="molecule type" value="Genomic_DNA"/>
</dbReference>
<dbReference type="Pfam" id="PF05168">
    <property type="entry name" value="HEPN"/>
    <property type="match status" value="1"/>
</dbReference>
<sequence>MSDDALAEFDWMRQVRNSTEYPDISRPPATKQDVEEAIEAASAIVAACPAAVDV</sequence>
<dbReference type="AlphaFoldDB" id="M2WBD8"/>
<evidence type="ECO:0000313" key="3">
    <source>
        <dbReference type="Proteomes" id="UP000009877"/>
    </source>
</evidence>
<dbReference type="RefSeq" id="WP_006215418.1">
    <property type="nucleotide sequence ID" value="NZ_ANHZ02000020.1"/>
</dbReference>
<evidence type="ECO:0000313" key="2">
    <source>
        <dbReference type="EMBL" id="EME35792.1"/>
    </source>
</evidence>
<accession>M2WBD8</accession>
<reference evidence="2 3" key="1">
    <citation type="journal article" date="2014" name="Genome Announc.">
        <title>Draft Genome Sequence of Kocuria palustris PEL.</title>
        <authorList>
            <person name="Sharma G."/>
            <person name="Khatri I."/>
            <person name="Subramanian S."/>
        </authorList>
    </citation>
    <scope>NUCLEOTIDE SEQUENCE [LARGE SCALE GENOMIC DNA]</scope>
    <source>
        <strain evidence="2 3">PEL</strain>
    </source>
</reference>
<proteinExistence type="predicted"/>
<comment type="caution">
    <text evidence="2">The sequence shown here is derived from an EMBL/GenBank/DDBJ whole genome shotgun (WGS) entry which is preliminary data.</text>
</comment>
<name>M2WBD8_9MICC</name>
<evidence type="ECO:0000259" key="1">
    <source>
        <dbReference type="Pfam" id="PF05168"/>
    </source>
</evidence>
<keyword evidence="3" id="KW-1185">Reference proteome</keyword>